<organism evidence="9 10">
    <name type="scientific">Lentibacillus populi</name>
    <dbReference type="NCBI Taxonomy" id="1827502"/>
    <lineage>
        <taxon>Bacteria</taxon>
        <taxon>Bacillati</taxon>
        <taxon>Bacillota</taxon>
        <taxon>Bacilli</taxon>
        <taxon>Bacillales</taxon>
        <taxon>Bacillaceae</taxon>
        <taxon>Lentibacillus</taxon>
    </lineage>
</organism>
<dbReference type="SUPFAM" id="SSF52218">
    <property type="entry name" value="Flavoproteins"/>
    <property type="match status" value="1"/>
</dbReference>
<dbReference type="PANTHER" id="PTHR42809">
    <property type="entry name" value="FLAVODOXIN 2"/>
    <property type="match status" value="1"/>
</dbReference>
<dbReference type="EMBL" id="BMJD01000007">
    <property type="protein sequence ID" value="GGB37264.1"/>
    <property type="molecule type" value="Genomic_DNA"/>
</dbReference>
<keyword evidence="5" id="KW-0285">Flavoprotein</keyword>
<dbReference type="GO" id="GO:0016651">
    <property type="term" value="F:oxidoreductase activity, acting on NAD(P)H"/>
    <property type="evidence" value="ECO:0007669"/>
    <property type="project" value="UniProtKB-ARBA"/>
</dbReference>
<proteinExistence type="inferred from homology"/>
<comment type="caution">
    <text evidence="9">The sequence shown here is derived from an EMBL/GenBank/DDBJ whole genome shotgun (WGS) entry which is preliminary data.</text>
</comment>
<evidence type="ECO:0000256" key="5">
    <source>
        <dbReference type="ARBA" id="ARBA00022630"/>
    </source>
</evidence>
<comment type="function">
    <text evidence="2">Low-potential electron donor to a number of redox enzymes.</text>
</comment>
<dbReference type="InterPro" id="IPR050619">
    <property type="entry name" value="Flavodoxin"/>
</dbReference>
<gene>
    <name evidence="9" type="ORF">GCM10011409_13340</name>
</gene>
<reference evidence="9" key="2">
    <citation type="submission" date="2020-09" db="EMBL/GenBank/DDBJ databases">
        <authorList>
            <person name="Sun Q."/>
            <person name="Zhou Y."/>
        </authorList>
    </citation>
    <scope>NUCLEOTIDE SEQUENCE</scope>
    <source>
        <strain evidence="9">CGMCC 1.15454</strain>
    </source>
</reference>
<evidence type="ECO:0000256" key="4">
    <source>
        <dbReference type="ARBA" id="ARBA00022448"/>
    </source>
</evidence>
<sequence length="151" mass="16801">MAKIIMMDASMTGSTEMMADAIGDYIKGAGHELVRKSFDFDAIDVQELLDYDGILIGSYTWDDDLPYEVEDFYEELDEVDLTGKLVGVFGSCDSFYDSYGAALETIAARIPTIGGTMYGEKLKVELEPNDEDIEHCKQFAAGFLEQLSKME</sequence>
<comment type="cofactor">
    <cofactor evidence="1">
        <name>FMN</name>
        <dbReference type="ChEBI" id="CHEBI:58210"/>
    </cofactor>
</comment>
<dbReference type="GO" id="GO:0010181">
    <property type="term" value="F:FMN binding"/>
    <property type="evidence" value="ECO:0007669"/>
    <property type="project" value="InterPro"/>
</dbReference>
<keyword evidence="4" id="KW-0813">Transport</keyword>
<dbReference type="RefSeq" id="WP_188724822.1">
    <property type="nucleotide sequence ID" value="NZ_BMJD01000007.1"/>
</dbReference>
<evidence type="ECO:0000256" key="3">
    <source>
        <dbReference type="ARBA" id="ARBA00005267"/>
    </source>
</evidence>
<protein>
    <submittedName>
        <fullName evidence="9">Flavodoxin</fullName>
    </submittedName>
</protein>
<evidence type="ECO:0000256" key="6">
    <source>
        <dbReference type="ARBA" id="ARBA00022643"/>
    </source>
</evidence>
<dbReference type="PROSITE" id="PS50902">
    <property type="entry name" value="FLAVODOXIN_LIKE"/>
    <property type="match status" value="1"/>
</dbReference>
<dbReference type="Pfam" id="PF00258">
    <property type="entry name" value="Flavodoxin_1"/>
    <property type="match status" value="1"/>
</dbReference>
<dbReference type="Proteomes" id="UP000621492">
    <property type="component" value="Unassembled WGS sequence"/>
</dbReference>
<dbReference type="Gene3D" id="3.40.50.360">
    <property type="match status" value="1"/>
</dbReference>
<comment type="similarity">
    <text evidence="3">Belongs to the flavodoxin family.</text>
</comment>
<dbReference type="InterPro" id="IPR008254">
    <property type="entry name" value="Flavodoxin/NO_synth"/>
</dbReference>
<evidence type="ECO:0000313" key="9">
    <source>
        <dbReference type="EMBL" id="GGB37264.1"/>
    </source>
</evidence>
<dbReference type="NCBIfam" id="NF005216">
    <property type="entry name" value="PRK06703.1"/>
    <property type="match status" value="1"/>
</dbReference>
<accession>A0A9W5X4V1</accession>
<dbReference type="PANTHER" id="PTHR42809:SF1">
    <property type="entry name" value="FLAVODOXIN 1"/>
    <property type="match status" value="1"/>
</dbReference>
<evidence type="ECO:0000256" key="2">
    <source>
        <dbReference type="ARBA" id="ARBA00003297"/>
    </source>
</evidence>
<keyword evidence="10" id="KW-1185">Reference proteome</keyword>
<keyword evidence="7" id="KW-0249">Electron transport</keyword>
<dbReference type="InterPro" id="IPR029039">
    <property type="entry name" value="Flavoprotein-like_sf"/>
</dbReference>
<reference evidence="9" key="1">
    <citation type="journal article" date="2014" name="Int. J. Syst. Evol. Microbiol.">
        <title>Complete genome sequence of Corynebacterium casei LMG S-19264T (=DSM 44701T), isolated from a smear-ripened cheese.</title>
        <authorList>
            <consortium name="US DOE Joint Genome Institute (JGI-PGF)"/>
            <person name="Walter F."/>
            <person name="Albersmeier A."/>
            <person name="Kalinowski J."/>
            <person name="Ruckert C."/>
        </authorList>
    </citation>
    <scope>NUCLEOTIDE SEQUENCE</scope>
    <source>
        <strain evidence="9">CGMCC 1.15454</strain>
    </source>
</reference>
<dbReference type="AlphaFoldDB" id="A0A9W5X4V1"/>
<name>A0A9W5X4V1_9BACI</name>
<keyword evidence="6" id="KW-0288">FMN</keyword>
<evidence type="ECO:0000259" key="8">
    <source>
        <dbReference type="PROSITE" id="PS50902"/>
    </source>
</evidence>
<dbReference type="NCBIfam" id="NF005246">
    <property type="entry name" value="PRK06756.1"/>
    <property type="match status" value="1"/>
</dbReference>
<evidence type="ECO:0000313" key="10">
    <source>
        <dbReference type="Proteomes" id="UP000621492"/>
    </source>
</evidence>
<evidence type="ECO:0000256" key="7">
    <source>
        <dbReference type="ARBA" id="ARBA00022982"/>
    </source>
</evidence>
<evidence type="ECO:0000256" key="1">
    <source>
        <dbReference type="ARBA" id="ARBA00001917"/>
    </source>
</evidence>
<feature type="domain" description="Flavodoxin-like" evidence="8">
    <location>
        <begin position="4"/>
        <end position="144"/>
    </location>
</feature>